<dbReference type="AlphaFoldDB" id="A0A6J6J9P2"/>
<evidence type="ECO:0000259" key="2">
    <source>
        <dbReference type="SMART" id="SM00507"/>
    </source>
</evidence>
<sequence length="408" mass="44663">MLRFVNEIGVVVRFGFEWNGSTVVVKAVEICSMTIDQVRRRLSEVCSVQAKLDAEKLALSARMVSLLHDPVTPAYVIPERELVAHGGLTSHEARTVIARGLVTEVAPDMGAVLASGDTTAAHVDALGRGLKIAGVEREAFLAHLPELVEASTTMSASEFSHLVTETAKSVVTDDGLSTFERQQRETFFTIRNETDGCVTVRGRFDPISGSILKSKIGRLVEAMFHSGDKEVPVDVMPWIEPNDHRQAKALIALINGAHHTDTDMTVRAEVIIHVDLETLKNGLHAGGTCRTALGADLPVETVRRLACEAEILPIVLDGRSVPIDVGRSKRLATVHQRRALEAIYPHCAIPDCEVPFDHCNIHHIEYWENGGPTDLNNMVPLCSQHHHAAHEGGWKLTLNPKTRKLTIS</sequence>
<name>A0A6J6J9P2_9ZZZZ</name>
<dbReference type="Gene3D" id="1.10.30.50">
    <property type="match status" value="1"/>
</dbReference>
<protein>
    <submittedName>
        <fullName evidence="3">Unannotated protein</fullName>
    </submittedName>
</protein>
<dbReference type="Pfam" id="PF01844">
    <property type="entry name" value="HNH"/>
    <property type="match status" value="1"/>
</dbReference>
<comment type="similarity">
    <text evidence="1">Belongs to the Rv1128c/1148c/1588c/1702c/1945/3466 family.</text>
</comment>
<dbReference type="GO" id="GO:0004519">
    <property type="term" value="F:endonuclease activity"/>
    <property type="evidence" value="ECO:0007669"/>
    <property type="project" value="InterPro"/>
</dbReference>
<dbReference type="InterPro" id="IPR003615">
    <property type="entry name" value="HNH_nuc"/>
</dbReference>
<proteinExistence type="inferred from homology"/>
<gene>
    <name evidence="3" type="ORF">UFOPK1960_00847</name>
</gene>
<dbReference type="Pfam" id="PF02720">
    <property type="entry name" value="DUF222"/>
    <property type="match status" value="1"/>
</dbReference>
<dbReference type="GO" id="GO:0008270">
    <property type="term" value="F:zinc ion binding"/>
    <property type="evidence" value="ECO:0007669"/>
    <property type="project" value="InterPro"/>
</dbReference>
<accession>A0A6J6J9P2</accession>
<dbReference type="SMART" id="SM00507">
    <property type="entry name" value="HNHc"/>
    <property type="match status" value="1"/>
</dbReference>
<organism evidence="3">
    <name type="scientific">freshwater metagenome</name>
    <dbReference type="NCBI Taxonomy" id="449393"/>
    <lineage>
        <taxon>unclassified sequences</taxon>
        <taxon>metagenomes</taxon>
        <taxon>ecological metagenomes</taxon>
    </lineage>
</organism>
<reference evidence="3" key="1">
    <citation type="submission" date="2020-05" db="EMBL/GenBank/DDBJ databases">
        <authorList>
            <person name="Chiriac C."/>
            <person name="Salcher M."/>
            <person name="Ghai R."/>
            <person name="Kavagutti S V."/>
        </authorList>
    </citation>
    <scope>NUCLEOTIDE SEQUENCE</scope>
</reference>
<dbReference type="EMBL" id="CAEZVL010000121">
    <property type="protein sequence ID" value="CAB4633732.1"/>
    <property type="molecule type" value="Genomic_DNA"/>
</dbReference>
<dbReference type="GO" id="GO:0003676">
    <property type="term" value="F:nucleic acid binding"/>
    <property type="evidence" value="ECO:0007669"/>
    <property type="project" value="InterPro"/>
</dbReference>
<dbReference type="InterPro" id="IPR003870">
    <property type="entry name" value="DUF222"/>
</dbReference>
<dbReference type="InterPro" id="IPR002711">
    <property type="entry name" value="HNH"/>
</dbReference>
<evidence type="ECO:0000256" key="1">
    <source>
        <dbReference type="ARBA" id="ARBA00023450"/>
    </source>
</evidence>
<dbReference type="CDD" id="cd00085">
    <property type="entry name" value="HNHc"/>
    <property type="match status" value="1"/>
</dbReference>
<feature type="domain" description="HNH nuclease" evidence="2">
    <location>
        <begin position="335"/>
        <end position="387"/>
    </location>
</feature>
<evidence type="ECO:0000313" key="3">
    <source>
        <dbReference type="EMBL" id="CAB4633732.1"/>
    </source>
</evidence>